<evidence type="ECO:0000256" key="1">
    <source>
        <dbReference type="ARBA" id="ARBA00012513"/>
    </source>
</evidence>
<comment type="catalytic activity">
    <reaction evidence="8">
        <text>L-seryl-[protein] + ATP = O-phospho-L-seryl-[protein] + ADP + H(+)</text>
        <dbReference type="Rhea" id="RHEA:17989"/>
        <dbReference type="Rhea" id="RHEA-COMP:9863"/>
        <dbReference type="Rhea" id="RHEA-COMP:11604"/>
        <dbReference type="ChEBI" id="CHEBI:15378"/>
        <dbReference type="ChEBI" id="CHEBI:29999"/>
        <dbReference type="ChEBI" id="CHEBI:30616"/>
        <dbReference type="ChEBI" id="CHEBI:83421"/>
        <dbReference type="ChEBI" id="CHEBI:456216"/>
        <dbReference type="EC" id="2.7.11.1"/>
    </reaction>
</comment>
<feature type="transmembrane region" description="Helical" evidence="10">
    <location>
        <begin position="304"/>
        <end position="328"/>
    </location>
</feature>
<accession>A0AAD1HBE2</accession>
<dbReference type="EC" id="2.7.11.1" evidence="1"/>
<dbReference type="AlphaFoldDB" id="A0AAD1HBE2"/>
<comment type="catalytic activity">
    <reaction evidence="7">
        <text>L-threonyl-[protein] + ATP = O-phospho-L-threonyl-[protein] + ADP + H(+)</text>
        <dbReference type="Rhea" id="RHEA:46608"/>
        <dbReference type="Rhea" id="RHEA-COMP:11060"/>
        <dbReference type="Rhea" id="RHEA-COMP:11605"/>
        <dbReference type="ChEBI" id="CHEBI:15378"/>
        <dbReference type="ChEBI" id="CHEBI:30013"/>
        <dbReference type="ChEBI" id="CHEBI:30616"/>
        <dbReference type="ChEBI" id="CHEBI:61977"/>
        <dbReference type="ChEBI" id="CHEBI:456216"/>
        <dbReference type="EC" id="2.7.11.1"/>
    </reaction>
</comment>
<evidence type="ECO:0000313" key="13">
    <source>
        <dbReference type="Proteomes" id="UP000466681"/>
    </source>
</evidence>
<evidence type="ECO:0000256" key="3">
    <source>
        <dbReference type="ARBA" id="ARBA00022679"/>
    </source>
</evidence>
<dbReference type="GO" id="GO:0004674">
    <property type="term" value="F:protein serine/threonine kinase activity"/>
    <property type="evidence" value="ECO:0007669"/>
    <property type="project" value="UniProtKB-KW"/>
</dbReference>
<dbReference type="InterPro" id="IPR008271">
    <property type="entry name" value="Ser/Thr_kinase_AS"/>
</dbReference>
<evidence type="ECO:0000259" key="11">
    <source>
        <dbReference type="PROSITE" id="PS50011"/>
    </source>
</evidence>
<dbReference type="PROSITE" id="PS00108">
    <property type="entry name" value="PROTEIN_KINASE_ST"/>
    <property type="match status" value="1"/>
</dbReference>
<keyword evidence="6" id="KW-0067">ATP-binding</keyword>
<evidence type="ECO:0000256" key="5">
    <source>
        <dbReference type="ARBA" id="ARBA00022777"/>
    </source>
</evidence>
<feature type="compositionally biased region" description="Low complexity" evidence="9">
    <location>
        <begin position="367"/>
        <end position="392"/>
    </location>
</feature>
<name>A0AAD1HBE2_9MYCO</name>
<evidence type="ECO:0000256" key="4">
    <source>
        <dbReference type="ARBA" id="ARBA00022741"/>
    </source>
</evidence>
<dbReference type="Pfam" id="PF00069">
    <property type="entry name" value="Pkinase"/>
    <property type="match status" value="1"/>
</dbReference>
<dbReference type="Gene3D" id="3.30.200.20">
    <property type="entry name" value="Phosphorylase Kinase, domain 1"/>
    <property type="match status" value="1"/>
</dbReference>
<sequence>MPLADGATFAGYTIVRLLGAGGMGEVYLAQHPRLPRRDALKVLPASVSVDREYRERFDREADIAATLWHPHIVGVHDRGEFNGQLWISMDYVEGTDAARLLRERYPDGMAKHEVAEIITAVADALDYAHQRNLLHRDVKPANILLAYPESGDQRILLADFGIARWVNDISGLTATNMTVGTVSYAAPEQLMGERLDGRADQYALAATAFHLLTGRPPFQHSNPAVVISQHLSASPPTIADQRPELAGLDPVLAKALAKNPADRFERCADFARALSHQLGSAPPGDDGTRLAAAAVPPDAPRRSLLRAGVLVPAILAVLLVAAVAAAIFEAQRADERPAAATTTTTATSTRPTFTPLPPPPEPPPSPTTTTESPTPTDTETDTPTASTTTSAAPAAVVIGANCSPVGSTGTTADGSTAYCSTLQPSGASVWSLTQGDVSPTVTPAPTDAPLPFAEENPVRLCMQQTGQTRHECRNDIRESNGLPPLP</sequence>
<protein>
    <recommendedName>
        <fullName evidence="1">non-specific serine/threonine protein kinase</fullName>
        <ecNumber evidence="1">2.7.11.1</ecNumber>
    </recommendedName>
</protein>
<evidence type="ECO:0000256" key="10">
    <source>
        <dbReference type="SAM" id="Phobius"/>
    </source>
</evidence>
<gene>
    <name evidence="12" type="ORF">MMOR_32590</name>
</gene>
<evidence type="ECO:0000256" key="6">
    <source>
        <dbReference type="ARBA" id="ARBA00022840"/>
    </source>
</evidence>
<dbReference type="InterPro" id="IPR011009">
    <property type="entry name" value="Kinase-like_dom_sf"/>
</dbReference>
<feature type="region of interest" description="Disordered" evidence="9">
    <location>
        <begin position="333"/>
        <end position="392"/>
    </location>
</feature>
<dbReference type="PANTHER" id="PTHR43289:SF6">
    <property type="entry name" value="SERINE_THREONINE-PROTEIN KINASE NEKL-3"/>
    <property type="match status" value="1"/>
</dbReference>
<evidence type="ECO:0000256" key="7">
    <source>
        <dbReference type="ARBA" id="ARBA00047899"/>
    </source>
</evidence>
<keyword evidence="10" id="KW-0812">Transmembrane</keyword>
<dbReference type="GO" id="GO:0080090">
    <property type="term" value="P:regulation of primary metabolic process"/>
    <property type="evidence" value="ECO:0007669"/>
    <property type="project" value="UniProtKB-ARBA"/>
</dbReference>
<keyword evidence="13" id="KW-1185">Reference proteome</keyword>
<dbReference type="CDD" id="cd14014">
    <property type="entry name" value="STKc_PknB_like"/>
    <property type="match status" value="1"/>
</dbReference>
<organism evidence="12 13">
    <name type="scientific">Mycolicibacterium moriokaense</name>
    <dbReference type="NCBI Taxonomy" id="39691"/>
    <lineage>
        <taxon>Bacteria</taxon>
        <taxon>Bacillati</taxon>
        <taxon>Actinomycetota</taxon>
        <taxon>Actinomycetes</taxon>
        <taxon>Mycobacteriales</taxon>
        <taxon>Mycobacteriaceae</taxon>
        <taxon>Mycolicibacterium</taxon>
    </lineage>
</organism>
<feature type="compositionally biased region" description="Low complexity" evidence="9">
    <location>
        <begin position="338"/>
        <end position="353"/>
    </location>
</feature>
<feature type="compositionally biased region" description="Pro residues" evidence="9">
    <location>
        <begin position="354"/>
        <end position="366"/>
    </location>
</feature>
<dbReference type="EMBL" id="AP022560">
    <property type="protein sequence ID" value="BBX02323.1"/>
    <property type="molecule type" value="Genomic_DNA"/>
</dbReference>
<dbReference type="PROSITE" id="PS50011">
    <property type="entry name" value="PROTEIN_KINASE_DOM"/>
    <property type="match status" value="1"/>
</dbReference>
<keyword evidence="4" id="KW-0547">Nucleotide-binding</keyword>
<dbReference type="FunFam" id="3.30.200.20:FF:000035">
    <property type="entry name" value="Serine/threonine protein kinase Stk1"/>
    <property type="match status" value="1"/>
</dbReference>
<keyword evidence="3" id="KW-0808">Transferase</keyword>
<evidence type="ECO:0000256" key="2">
    <source>
        <dbReference type="ARBA" id="ARBA00022527"/>
    </source>
</evidence>
<proteinExistence type="predicted"/>
<dbReference type="KEGG" id="mmor:MMOR_32590"/>
<keyword evidence="10" id="KW-1133">Transmembrane helix</keyword>
<dbReference type="Gene3D" id="1.10.510.10">
    <property type="entry name" value="Transferase(Phosphotransferase) domain 1"/>
    <property type="match status" value="1"/>
</dbReference>
<dbReference type="Proteomes" id="UP000466681">
    <property type="component" value="Chromosome"/>
</dbReference>
<dbReference type="PANTHER" id="PTHR43289">
    <property type="entry name" value="MITOGEN-ACTIVATED PROTEIN KINASE KINASE KINASE 20-RELATED"/>
    <property type="match status" value="1"/>
</dbReference>
<dbReference type="RefSeq" id="WP_083150701.1">
    <property type="nucleotide sequence ID" value="NZ_AP022560.1"/>
</dbReference>
<reference evidence="12 13" key="1">
    <citation type="journal article" date="2019" name="Emerg. Microbes Infect.">
        <title>Comprehensive subspecies identification of 175 nontuberculous mycobacteria species based on 7547 genomic profiles.</title>
        <authorList>
            <person name="Matsumoto Y."/>
            <person name="Kinjo T."/>
            <person name="Motooka D."/>
            <person name="Nabeya D."/>
            <person name="Jung N."/>
            <person name="Uechi K."/>
            <person name="Horii T."/>
            <person name="Iida T."/>
            <person name="Fujita J."/>
            <person name="Nakamura S."/>
        </authorList>
    </citation>
    <scope>NUCLEOTIDE SEQUENCE [LARGE SCALE GENOMIC DNA]</scope>
    <source>
        <strain evidence="12 13">JCM 6375</strain>
    </source>
</reference>
<feature type="domain" description="Protein kinase" evidence="11">
    <location>
        <begin position="12"/>
        <end position="279"/>
    </location>
</feature>
<evidence type="ECO:0000256" key="8">
    <source>
        <dbReference type="ARBA" id="ARBA00048679"/>
    </source>
</evidence>
<evidence type="ECO:0000256" key="9">
    <source>
        <dbReference type="SAM" id="MobiDB-lite"/>
    </source>
</evidence>
<dbReference type="InterPro" id="IPR000719">
    <property type="entry name" value="Prot_kinase_dom"/>
</dbReference>
<evidence type="ECO:0000313" key="12">
    <source>
        <dbReference type="EMBL" id="BBX02323.1"/>
    </source>
</evidence>
<dbReference type="GO" id="GO:0005524">
    <property type="term" value="F:ATP binding"/>
    <property type="evidence" value="ECO:0007669"/>
    <property type="project" value="UniProtKB-KW"/>
</dbReference>
<keyword evidence="10" id="KW-0472">Membrane</keyword>
<dbReference type="SUPFAM" id="SSF56112">
    <property type="entry name" value="Protein kinase-like (PK-like)"/>
    <property type="match status" value="1"/>
</dbReference>
<keyword evidence="2 12" id="KW-0723">Serine/threonine-protein kinase</keyword>
<dbReference type="SMART" id="SM00220">
    <property type="entry name" value="S_TKc"/>
    <property type="match status" value="1"/>
</dbReference>
<keyword evidence="5 12" id="KW-0418">Kinase</keyword>